<proteinExistence type="predicted"/>
<accession>A0A8X6YG74</accession>
<protein>
    <submittedName>
        <fullName evidence="1">Uncharacterized protein</fullName>
    </submittedName>
</protein>
<keyword evidence="2" id="KW-1185">Reference proteome</keyword>
<dbReference type="AlphaFoldDB" id="A0A8X6YG74"/>
<dbReference type="Proteomes" id="UP000886998">
    <property type="component" value="Unassembled WGS sequence"/>
</dbReference>
<dbReference type="EMBL" id="BMAV01019393">
    <property type="protein sequence ID" value="GFY72355.1"/>
    <property type="molecule type" value="Genomic_DNA"/>
</dbReference>
<sequence>MPAFEERSLGVAVFCECPPGVTDSILVYVTFQLVPPHINMFAKVVIFCAALAAAHASLVGPLGYGAPVLAAGPLGLGLGKGLIGAPAIATTSSQRTAINHVAPAAPLGLAAAGLAAPLAVAAPLAAAAPLAYGNGVIAGNGILANGVGLGLAGHGLAAPLAYGNGVIAGNGILANGVGLAGHGLAAPLAIGNGLLGAPYGLGVGKLGLGLGLGKAIL</sequence>
<evidence type="ECO:0000313" key="1">
    <source>
        <dbReference type="EMBL" id="GFY72355.1"/>
    </source>
</evidence>
<reference evidence="1" key="1">
    <citation type="submission" date="2020-08" db="EMBL/GenBank/DDBJ databases">
        <title>Multicomponent nature underlies the extraordinary mechanical properties of spider dragline silk.</title>
        <authorList>
            <person name="Kono N."/>
            <person name="Nakamura H."/>
            <person name="Mori M."/>
            <person name="Yoshida Y."/>
            <person name="Ohtoshi R."/>
            <person name="Malay A.D."/>
            <person name="Moran D.A.P."/>
            <person name="Tomita M."/>
            <person name="Numata K."/>
            <person name="Arakawa K."/>
        </authorList>
    </citation>
    <scope>NUCLEOTIDE SEQUENCE</scope>
</reference>
<evidence type="ECO:0000313" key="2">
    <source>
        <dbReference type="Proteomes" id="UP000886998"/>
    </source>
</evidence>
<comment type="caution">
    <text evidence="1">The sequence shown here is derived from an EMBL/GenBank/DDBJ whole genome shotgun (WGS) entry which is preliminary data.</text>
</comment>
<name>A0A8X6YG74_9ARAC</name>
<gene>
    <name evidence="1" type="primary">AVEN_36308_1</name>
    <name evidence="1" type="ORF">TNIN_413491</name>
</gene>
<organism evidence="1 2">
    <name type="scientific">Trichonephila inaurata madagascariensis</name>
    <dbReference type="NCBI Taxonomy" id="2747483"/>
    <lineage>
        <taxon>Eukaryota</taxon>
        <taxon>Metazoa</taxon>
        <taxon>Ecdysozoa</taxon>
        <taxon>Arthropoda</taxon>
        <taxon>Chelicerata</taxon>
        <taxon>Arachnida</taxon>
        <taxon>Araneae</taxon>
        <taxon>Araneomorphae</taxon>
        <taxon>Entelegynae</taxon>
        <taxon>Araneoidea</taxon>
        <taxon>Nephilidae</taxon>
        <taxon>Trichonephila</taxon>
        <taxon>Trichonephila inaurata</taxon>
    </lineage>
</organism>